<dbReference type="CDD" id="cd00198">
    <property type="entry name" value="vWFA"/>
    <property type="match status" value="1"/>
</dbReference>
<dbReference type="InterPro" id="IPR036465">
    <property type="entry name" value="vWFA_dom_sf"/>
</dbReference>
<dbReference type="PANTHER" id="PTHR33608">
    <property type="entry name" value="BLL2464 PROTEIN"/>
    <property type="match status" value="1"/>
</dbReference>
<sequence length="297" mass="33960">MSTASSSPLLDPEFLHKLEQLELVSRKIFVGRMKGERRSKRRGSSVEFADHRNYSVGDDLRHIDWNVYGRLDKLFLKLFLEEEDLHVYTLLDTSLSMDFGDPTKLRYGKQVAAALSFVGLVNHDRIVLDTFSSNLEPGLGSVRGRSQMWRVVQYLDNLKAVGTSDLTAAARSFAIKHPGKGIVVVISDFMDKRGYEDALRYLLARNMDIYVVHVLSREEVEPELVGDLRLIDCEDDDEAEITVSAPLLKRYKETLDAYVGGFRDWCTRRGIAYIFTTNQTPFDKLILNYLRERGLVK</sequence>
<dbReference type="Proteomes" id="UP000280296">
    <property type="component" value="Unassembled WGS sequence"/>
</dbReference>
<protein>
    <submittedName>
        <fullName evidence="2">DUF58 domain-containing protein</fullName>
    </submittedName>
</protein>
<evidence type="ECO:0000259" key="1">
    <source>
        <dbReference type="Pfam" id="PF01882"/>
    </source>
</evidence>
<dbReference type="Gene3D" id="3.40.50.410">
    <property type="entry name" value="von Willebrand factor, type A domain"/>
    <property type="match status" value="1"/>
</dbReference>
<dbReference type="EMBL" id="RYZH01000103">
    <property type="protein sequence ID" value="RUL81245.1"/>
    <property type="molecule type" value="Genomic_DNA"/>
</dbReference>
<reference evidence="2 3" key="2">
    <citation type="submission" date="2019-01" db="EMBL/GenBank/DDBJ databases">
        <title>Tautonia sociabilis, a novel thermotolerant planctomycete of Isosphaeraceae family, isolated from a 4000 m deep subterranean habitat.</title>
        <authorList>
            <person name="Kovaleva O.L."/>
            <person name="Elcheninov A.G."/>
            <person name="Van Heerden E."/>
            <person name="Toshchakov S.V."/>
            <person name="Novikov A."/>
            <person name="Bonch-Osmolovskaya E.A."/>
            <person name="Kublanov I.V."/>
        </authorList>
    </citation>
    <scope>NUCLEOTIDE SEQUENCE [LARGE SCALE GENOMIC DNA]</scope>
    <source>
        <strain evidence="2 3">GM2012</strain>
    </source>
</reference>
<dbReference type="RefSeq" id="WP_126728260.1">
    <property type="nucleotide sequence ID" value="NZ_RYZH01000103.1"/>
</dbReference>
<name>A0A432MD06_9BACT</name>
<dbReference type="OrthoDB" id="9780819at2"/>
<dbReference type="Pfam" id="PF01882">
    <property type="entry name" value="DUF58"/>
    <property type="match status" value="1"/>
</dbReference>
<feature type="domain" description="DUF58" evidence="1">
    <location>
        <begin position="50"/>
        <end position="251"/>
    </location>
</feature>
<dbReference type="InterPro" id="IPR002881">
    <property type="entry name" value="DUF58"/>
</dbReference>
<gene>
    <name evidence="2" type="ORF">TsocGM_25395</name>
</gene>
<keyword evidence="3" id="KW-1185">Reference proteome</keyword>
<proteinExistence type="predicted"/>
<dbReference type="SUPFAM" id="SSF53300">
    <property type="entry name" value="vWA-like"/>
    <property type="match status" value="1"/>
</dbReference>
<evidence type="ECO:0000313" key="3">
    <source>
        <dbReference type="Proteomes" id="UP000280296"/>
    </source>
</evidence>
<reference evidence="2 3" key="1">
    <citation type="submission" date="2018-12" db="EMBL/GenBank/DDBJ databases">
        <authorList>
            <person name="Toschakov S.V."/>
        </authorList>
    </citation>
    <scope>NUCLEOTIDE SEQUENCE [LARGE SCALE GENOMIC DNA]</scope>
    <source>
        <strain evidence="2 3">GM2012</strain>
    </source>
</reference>
<dbReference type="PANTHER" id="PTHR33608:SF7">
    <property type="entry name" value="DUF58 DOMAIN-CONTAINING PROTEIN"/>
    <property type="match status" value="1"/>
</dbReference>
<evidence type="ECO:0000313" key="2">
    <source>
        <dbReference type="EMBL" id="RUL81245.1"/>
    </source>
</evidence>
<accession>A0A432MD06</accession>
<dbReference type="AlphaFoldDB" id="A0A432MD06"/>
<organism evidence="2 3">
    <name type="scientific">Tautonia sociabilis</name>
    <dbReference type="NCBI Taxonomy" id="2080755"/>
    <lineage>
        <taxon>Bacteria</taxon>
        <taxon>Pseudomonadati</taxon>
        <taxon>Planctomycetota</taxon>
        <taxon>Planctomycetia</taxon>
        <taxon>Isosphaerales</taxon>
        <taxon>Isosphaeraceae</taxon>
        <taxon>Tautonia</taxon>
    </lineage>
</organism>
<comment type="caution">
    <text evidence="2">The sequence shown here is derived from an EMBL/GenBank/DDBJ whole genome shotgun (WGS) entry which is preliminary data.</text>
</comment>